<keyword evidence="10" id="KW-0170">Cobalt</keyword>
<evidence type="ECO:0000313" key="13">
    <source>
        <dbReference type="EMBL" id="SMG23638.1"/>
    </source>
</evidence>
<evidence type="ECO:0000256" key="1">
    <source>
        <dbReference type="ARBA" id="ARBA00001941"/>
    </source>
</evidence>
<evidence type="ECO:0000256" key="2">
    <source>
        <dbReference type="ARBA" id="ARBA00001947"/>
    </source>
</evidence>
<dbReference type="SUPFAM" id="SSF53187">
    <property type="entry name" value="Zn-dependent exopeptidases"/>
    <property type="match status" value="1"/>
</dbReference>
<dbReference type="GO" id="GO:0009014">
    <property type="term" value="F:succinyl-diaminopimelate desuccinylase activity"/>
    <property type="evidence" value="ECO:0007669"/>
    <property type="project" value="UniProtKB-EC"/>
</dbReference>
<proteinExistence type="inferred from homology"/>
<dbReference type="SUPFAM" id="SSF55031">
    <property type="entry name" value="Bacterial exopeptidase dimerisation domain"/>
    <property type="match status" value="1"/>
</dbReference>
<comment type="pathway">
    <text evidence="3">Amino-acid biosynthesis; L-lysine biosynthesis via DAP pathway; LL-2,6-diaminopimelate from (S)-tetrahydrodipicolinate (succinylase route): step 3/3.</text>
</comment>
<evidence type="ECO:0000256" key="9">
    <source>
        <dbReference type="ARBA" id="ARBA00022833"/>
    </source>
</evidence>
<dbReference type="InterPro" id="IPR001261">
    <property type="entry name" value="ArgE/DapE_CS"/>
</dbReference>
<evidence type="ECO:0000256" key="10">
    <source>
        <dbReference type="ARBA" id="ARBA00023285"/>
    </source>
</evidence>
<dbReference type="PANTHER" id="PTHR43808">
    <property type="entry name" value="ACETYLORNITHINE DEACETYLASE"/>
    <property type="match status" value="1"/>
</dbReference>
<evidence type="ECO:0000256" key="6">
    <source>
        <dbReference type="ARBA" id="ARBA00016853"/>
    </source>
</evidence>
<dbReference type="STRING" id="561720.SAMN06275492_10955"/>
<comment type="similarity">
    <text evidence="4">Belongs to the peptidase M20A family.</text>
</comment>
<dbReference type="PROSITE" id="PS00758">
    <property type="entry name" value="ARGE_DAPE_CPG2_1"/>
    <property type="match status" value="1"/>
</dbReference>
<evidence type="ECO:0000256" key="11">
    <source>
        <dbReference type="ARBA" id="ARBA00051301"/>
    </source>
</evidence>
<comment type="catalytic activity">
    <reaction evidence="11">
        <text>N-succinyl-(2S,6S)-2,6-diaminopimelate + H2O = (2S,6S)-2,6-diaminopimelate + succinate</text>
        <dbReference type="Rhea" id="RHEA:22608"/>
        <dbReference type="ChEBI" id="CHEBI:15377"/>
        <dbReference type="ChEBI" id="CHEBI:30031"/>
        <dbReference type="ChEBI" id="CHEBI:57609"/>
        <dbReference type="ChEBI" id="CHEBI:58087"/>
        <dbReference type="EC" id="3.5.1.18"/>
    </reaction>
</comment>
<dbReference type="InterPro" id="IPR011650">
    <property type="entry name" value="Peptidase_M20_dimer"/>
</dbReference>
<dbReference type="RefSeq" id="WP_085544276.1">
    <property type="nucleotide sequence ID" value="NZ_FXBB01000009.1"/>
</dbReference>
<dbReference type="InterPro" id="IPR050072">
    <property type="entry name" value="Peptidase_M20A"/>
</dbReference>
<dbReference type="GO" id="GO:0046872">
    <property type="term" value="F:metal ion binding"/>
    <property type="evidence" value="ECO:0007669"/>
    <property type="project" value="UniProtKB-KW"/>
</dbReference>
<dbReference type="GO" id="GO:0009089">
    <property type="term" value="P:lysine biosynthetic process via diaminopimelate"/>
    <property type="evidence" value="ECO:0007669"/>
    <property type="project" value="UniProtKB-UniPathway"/>
</dbReference>
<reference evidence="14" key="1">
    <citation type="submission" date="2017-04" db="EMBL/GenBank/DDBJ databases">
        <authorList>
            <person name="Varghese N."/>
            <person name="Submissions S."/>
        </authorList>
    </citation>
    <scope>NUCLEOTIDE SEQUENCE [LARGE SCALE GENOMIC DNA]</scope>
    <source>
        <strain evidence="14">USBA 82</strain>
    </source>
</reference>
<comment type="cofactor">
    <cofactor evidence="1">
        <name>Co(2+)</name>
        <dbReference type="ChEBI" id="CHEBI:48828"/>
    </cofactor>
</comment>
<dbReference type="Pfam" id="PF01546">
    <property type="entry name" value="Peptidase_M20"/>
    <property type="match status" value="1"/>
</dbReference>
<evidence type="ECO:0000256" key="8">
    <source>
        <dbReference type="ARBA" id="ARBA00022801"/>
    </source>
</evidence>
<evidence type="ECO:0000313" key="14">
    <source>
        <dbReference type="Proteomes" id="UP000193355"/>
    </source>
</evidence>
<dbReference type="InterPro" id="IPR010182">
    <property type="entry name" value="ArgE/DapE"/>
</dbReference>
<dbReference type="AlphaFoldDB" id="A0A1X7J9I0"/>
<keyword evidence="8" id="KW-0378">Hydrolase</keyword>
<dbReference type="Gene3D" id="3.30.70.360">
    <property type="match status" value="1"/>
</dbReference>
<dbReference type="InterPro" id="IPR036264">
    <property type="entry name" value="Bact_exopeptidase_dim_dom"/>
</dbReference>
<evidence type="ECO:0000256" key="3">
    <source>
        <dbReference type="ARBA" id="ARBA00005130"/>
    </source>
</evidence>
<keyword evidence="7" id="KW-0479">Metal-binding</keyword>
<protein>
    <recommendedName>
        <fullName evidence="6">Probable succinyl-diaminopimelate desuccinylase</fullName>
        <ecNumber evidence="5">3.5.1.18</ecNumber>
    </recommendedName>
</protein>
<dbReference type="OrthoDB" id="9792335at2"/>
<evidence type="ECO:0000259" key="12">
    <source>
        <dbReference type="Pfam" id="PF07687"/>
    </source>
</evidence>
<evidence type="ECO:0000256" key="5">
    <source>
        <dbReference type="ARBA" id="ARBA00011921"/>
    </source>
</evidence>
<name>A0A1X7J9I0_9BACT</name>
<organism evidence="13 14">
    <name type="scientific">Dethiosulfovibrio salsuginis</name>
    <dbReference type="NCBI Taxonomy" id="561720"/>
    <lineage>
        <taxon>Bacteria</taxon>
        <taxon>Thermotogati</taxon>
        <taxon>Synergistota</taxon>
        <taxon>Synergistia</taxon>
        <taxon>Synergistales</taxon>
        <taxon>Dethiosulfovibrionaceae</taxon>
        <taxon>Dethiosulfovibrio</taxon>
    </lineage>
</organism>
<keyword evidence="9" id="KW-0862">Zinc</keyword>
<dbReference type="Proteomes" id="UP000193355">
    <property type="component" value="Unassembled WGS sequence"/>
</dbReference>
<evidence type="ECO:0000256" key="7">
    <source>
        <dbReference type="ARBA" id="ARBA00022723"/>
    </source>
</evidence>
<keyword evidence="14" id="KW-1185">Reference proteome</keyword>
<evidence type="ECO:0000256" key="4">
    <source>
        <dbReference type="ARBA" id="ARBA00006247"/>
    </source>
</evidence>
<dbReference type="Pfam" id="PF07687">
    <property type="entry name" value="M20_dimer"/>
    <property type="match status" value="1"/>
</dbReference>
<accession>A0A1X7J9I0</accession>
<dbReference type="NCBIfam" id="TIGR01910">
    <property type="entry name" value="DapE-ArgE"/>
    <property type="match status" value="1"/>
</dbReference>
<feature type="domain" description="Peptidase M20 dimerisation" evidence="12">
    <location>
        <begin position="187"/>
        <end position="291"/>
    </location>
</feature>
<dbReference type="EMBL" id="FXBB01000009">
    <property type="protein sequence ID" value="SMG23638.1"/>
    <property type="molecule type" value="Genomic_DNA"/>
</dbReference>
<dbReference type="EC" id="3.5.1.18" evidence="5"/>
<dbReference type="InterPro" id="IPR002933">
    <property type="entry name" value="Peptidase_M20"/>
</dbReference>
<sequence length="397" mass="42692">MREDIRRSIIDFVEGNSDKILDFTSRLIKTKSVNPPGDEREVAEIAAREIRSLGLECEILDHGDNYRSVVTTVGKSREIKGIMLNGHLDTVPPGEITWDRDPFSGDIEGGFIYGRGSSDMKAGDAAMTYAAAALAASGVELKGPLMLALSSSEETISKGARAIASSEAIKDIGTVLIAEPTNLDVYTAEKGCFWITVTAKGKTAHGSMPHCGVNALEGLCDFLWKLRSRWTDFQNSPHPDLGPSTASVNLMSSGVGTNVIPDLATASVDIRTVPGQDHQELLKEMTGWALKLEQERPGLKISITVLNDRAPYEIDKEHPSVNSLVSQVEGLLSVTPNKKAVAFYTDASIFGPFCGLPVIIFGPGDPTMAHQPNERSDTASIVEAAKLIALWAAEELS</sequence>
<dbReference type="UniPathway" id="UPA00034">
    <property type="reaction ID" value="UER00021"/>
</dbReference>
<comment type="cofactor">
    <cofactor evidence="2">
        <name>Zn(2+)</name>
        <dbReference type="ChEBI" id="CHEBI:29105"/>
    </cofactor>
</comment>
<dbReference type="Gene3D" id="3.40.630.10">
    <property type="entry name" value="Zn peptidases"/>
    <property type="match status" value="2"/>
</dbReference>
<gene>
    <name evidence="13" type="ORF">SAMN06275492_10955</name>
</gene>
<dbReference type="CDD" id="cd08659">
    <property type="entry name" value="M20_ArgE_DapE-like"/>
    <property type="match status" value="1"/>
</dbReference>